<dbReference type="Gene3D" id="3.40.30.10">
    <property type="entry name" value="Glutaredoxin"/>
    <property type="match status" value="1"/>
</dbReference>
<dbReference type="SUPFAM" id="SSF47616">
    <property type="entry name" value="GST C-terminal domain-like"/>
    <property type="match status" value="1"/>
</dbReference>
<gene>
    <name evidence="2" type="ORF">GCM10011503_11690</name>
</gene>
<protein>
    <recommendedName>
        <fullName evidence="1">GST N-terminal domain-containing protein</fullName>
    </recommendedName>
</protein>
<dbReference type="EMBL" id="BMKF01000001">
    <property type="protein sequence ID" value="GGB64563.1"/>
    <property type="molecule type" value="Genomic_DNA"/>
</dbReference>
<proteinExistence type="predicted"/>
<reference evidence="3" key="1">
    <citation type="journal article" date="2019" name="Int. J. Syst. Evol. Microbiol.">
        <title>The Global Catalogue of Microorganisms (GCM) 10K type strain sequencing project: providing services to taxonomists for standard genome sequencing and annotation.</title>
        <authorList>
            <consortium name="The Broad Institute Genomics Platform"/>
            <consortium name="The Broad Institute Genome Sequencing Center for Infectious Disease"/>
            <person name="Wu L."/>
            <person name="Ma J."/>
        </authorList>
    </citation>
    <scope>NUCLEOTIDE SEQUENCE [LARGE SCALE GENOMIC DNA]</scope>
    <source>
        <strain evidence="3">CGMCC 1.15928</strain>
    </source>
</reference>
<dbReference type="InterPro" id="IPR036249">
    <property type="entry name" value="Thioredoxin-like_sf"/>
</dbReference>
<dbReference type="Proteomes" id="UP000628854">
    <property type="component" value="Unassembled WGS sequence"/>
</dbReference>
<dbReference type="SUPFAM" id="SSF52833">
    <property type="entry name" value="Thioredoxin-like"/>
    <property type="match status" value="1"/>
</dbReference>
<evidence type="ECO:0000313" key="2">
    <source>
        <dbReference type="EMBL" id="GGB64563.1"/>
    </source>
</evidence>
<dbReference type="Pfam" id="PF13417">
    <property type="entry name" value="GST_N_3"/>
    <property type="match status" value="1"/>
</dbReference>
<dbReference type="InterPro" id="IPR004045">
    <property type="entry name" value="Glutathione_S-Trfase_N"/>
</dbReference>
<dbReference type="Gene3D" id="1.20.1050.10">
    <property type="match status" value="1"/>
</dbReference>
<name>A0ABQ1JBB8_9PROT</name>
<evidence type="ECO:0000313" key="3">
    <source>
        <dbReference type="Proteomes" id="UP000628854"/>
    </source>
</evidence>
<dbReference type="InterPro" id="IPR036282">
    <property type="entry name" value="Glutathione-S-Trfase_C_sf"/>
</dbReference>
<comment type="caution">
    <text evidence="2">The sequence shown here is derived from an EMBL/GenBank/DDBJ whole genome shotgun (WGS) entry which is preliminary data.</text>
</comment>
<organism evidence="2 3">
    <name type="scientific">Henriciella pelagia</name>
    <dbReference type="NCBI Taxonomy" id="1977912"/>
    <lineage>
        <taxon>Bacteria</taxon>
        <taxon>Pseudomonadati</taxon>
        <taxon>Pseudomonadota</taxon>
        <taxon>Alphaproteobacteria</taxon>
        <taxon>Hyphomonadales</taxon>
        <taxon>Hyphomonadaceae</taxon>
        <taxon>Henriciella</taxon>
    </lineage>
</organism>
<feature type="domain" description="GST N-terminal" evidence="1">
    <location>
        <begin position="13"/>
        <end position="79"/>
    </location>
</feature>
<accession>A0ABQ1JBB8</accession>
<sequence>MTGHKMKDVFKVHGSLGSPYSMKVRAAMRAKRLPHVWVPMTADIREDILSNVKAPVIPVIRTPEGDWVNDSTPFLLGLEDKGRSLLPEGAVQRFACLLLEDMADEWTMKAMFHYRWAYAEDAEWCANWLMYDSLPKAGRETVEKAAATIRERQISRMALVGCTPQTAPIIEASFARVTGHLEAMALGPTNFLFGDRPSLADLAFYGQAKVMSYDPTPMAQMRRDTPYFYRWLDLADDASGVEGDWTDGLSHPVKSLLAIAGETYLPFLKANADALAAGAETFTVTLEGQPYSQGVFKYQLRCLNALKATWAELDAKDQGTLSDLIGPNADILN</sequence>
<keyword evidence="3" id="KW-1185">Reference proteome</keyword>
<evidence type="ECO:0000259" key="1">
    <source>
        <dbReference type="Pfam" id="PF13417"/>
    </source>
</evidence>